<dbReference type="InterPro" id="IPR036282">
    <property type="entry name" value="Glutathione-S-Trfase_C_sf"/>
</dbReference>
<evidence type="ECO:0000313" key="4">
    <source>
        <dbReference type="Proteomes" id="UP001241747"/>
    </source>
</evidence>
<reference evidence="3 4" key="1">
    <citation type="submission" date="2023-07" db="EMBL/GenBank/DDBJ databases">
        <title>Genomic Encyclopedia of Type Strains, Phase IV (KMG-IV): sequencing the most valuable type-strain genomes for metagenomic binning, comparative biology and taxonomic classification.</title>
        <authorList>
            <person name="Goeker M."/>
        </authorList>
    </citation>
    <scope>NUCLEOTIDE SEQUENCE [LARGE SCALE GENOMIC DNA]</scope>
    <source>
        <strain evidence="3 4">DSM 3770</strain>
    </source>
</reference>
<dbReference type="GO" id="GO:0004364">
    <property type="term" value="F:glutathione transferase activity"/>
    <property type="evidence" value="ECO:0007669"/>
    <property type="project" value="UniProtKB-EC"/>
</dbReference>
<evidence type="ECO:0000259" key="1">
    <source>
        <dbReference type="PROSITE" id="PS50404"/>
    </source>
</evidence>
<dbReference type="PROSITE" id="PS50404">
    <property type="entry name" value="GST_NTER"/>
    <property type="match status" value="1"/>
</dbReference>
<dbReference type="Gene3D" id="3.40.30.10">
    <property type="entry name" value="Glutaredoxin"/>
    <property type="match status" value="1"/>
</dbReference>
<sequence length="218" mass="24330">MWVAIYPLSEAPTMKLYFAPDTCSLSPHIVLQELGLPYELVRVNNRTKRTSTGEDFLAINPKGYVAALKLNTGEVLTEGPAIVQYLADLKPEVGLVPAAGTLARVRLQEWLNFITSEVHAGSSPLFNRALPEEVLAIFRDRLFRRLDFIEVNLASRDYLVGDGFTVADAYLFTVLGWMKGFSIDLDRWPATARYMQRIGARASVQSALARETEIPPVE</sequence>
<dbReference type="CDD" id="cd03188">
    <property type="entry name" value="GST_C_Beta"/>
    <property type="match status" value="1"/>
</dbReference>
<dbReference type="NCBIfam" id="NF007831">
    <property type="entry name" value="PRK10542.1"/>
    <property type="match status" value="1"/>
</dbReference>
<dbReference type="SFLD" id="SFLDG01150">
    <property type="entry name" value="Main.1:_Beta-like"/>
    <property type="match status" value="1"/>
</dbReference>
<dbReference type="InterPro" id="IPR010987">
    <property type="entry name" value="Glutathione-S-Trfase_C-like"/>
</dbReference>
<dbReference type="Gene3D" id="1.20.1050.10">
    <property type="match status" value="1"/>
</dbReference>
<dbReference type="Pfam" id="PF13409">
    <property type="entry name" value="GST_N_2"/>
    <property type="match status" value="1"/>
</dbReference>
<dbReference type="EC" id="2.5.1.18" evidence="3"/>
<dbReference type="SFLD" id="SFLDG00358">
    <property type="entry name" value="Main_(cytGST)"/>
    <property type="match status" value="1"/>
</dbReference>
<dbReference type="InterPro" id="IPR004046">
    <property type="entry name" value="GST_C"/>
</dbReference>
<dbReference type="Pfam" id="PF00043">
    <property type="entry name" value="GST_C"/>
    <property type="match status" value="1"/>
</dbReference>
<dbReference type="EMBL" id="JAUSVY010000002">
    <property type="protein sequence ID" value="MDQ0504150.1"/>
    <property type="molecule type" value="Genomic_DNA"/>
</dbReference>
<dbReference type="PROSITE" id="PS50405">
    <property type="entry name" value="GST_CTER"/>
    <property type="match status" value="1"/>
</dbReference>
<evidence type="ECO:0000313" key="3">
    <source>
        <dbReference type="EMBL" id="MDQ0504150.1"/>
    </source>
</evidence>
<gene>
    <name evidence="3" type="ORF">QOZ94_000924</name>
</gene>
<keyword evidence="3" id="KW-0808">Transferase</keyword>
<dbReference type="InterPro" id="IPR004045">
    <property type="entry name" value="Glutathione_S-Trfase_N"/>
</dbReference>
<dbReference type="InterPro" id="IPR036249">
    <property type="entry name" value="Thioredoxin-like_sf"/>
</dbReference>
<feature type="domain" description="GST N-terminal" evidence="1">
    <location>
        <begin position="11"/>
        <end position="94"/>
    </location>
</feature>
<dbReference type="InterPro" id="IPR040079">
    <property type="entry name" value="Glutathione_S-Trfase"/>
</dbReference>
<dbReference type="PANTHER" id="PTHR44051:SF8">
    <property type="entry name" value="GLUTATHIONE S-TRANSFERASE GSTA"/>
    <property type="match status" value="1"/>
</dbReference>
<proteinExistence type="predicted"/>
<comment type="caution">
    <text evidence="3">The sequence shown here is derived from an EMBL/GenBank/DDBJ whole genome shotgun (WGS) entry which is preliminary data.</text>
</comment>
<keyword evidence="4" id="KW-1185">Reference proteome</keyword>
<dbReference type="SUPFAM" id="SSF47616">
    <property type="entry name" value="GST C-terminal domain-like"/>
    <property type="match status" value="1"/>
</dbReference>
<dbReference type="Proteomes" id="UP001241747">
    <property type="component" value="Unassembled WGS sequence"/>
</dbReference>
<dbReference type="SFLD" id="SFLDS00019">
    <property type="entry name" value="Glutathione_Transferase_(cytos"/>
    <property type="match status" value="1"/>
</dbReference>
<organism evidence="3 4">
    <name type="scientific">Xanthobacter agilis</name>
    <dbReference type="NCBI Taxonomy" id="47492"/>
    <lineage>
        <taxon>Bacteria</taxon>
        <taxon>Pseudomonadati</taxon>
        <taxon>Pseudomonadota</taxon>
        <taxon>Alphaproteobacteria</taxon>
        <taxon>Hyphomicrobiales</taxon>
        <taxon>Xanthobacteraceae</taxon>
        <taxon>Xanthobacter</taxon>
    </lineage>
</organism>
<name>A0ABU0LAR0_XANAG</name>
<dbReference type="PANTHER" id="PTHR44051">
    <property type="entry name" value="GLUTATHIONE S-TRANSFERASE-RELATED"/>
    <property type="match status" value="1"/>
</dbReference>
<feature type="domain" description="GST C-terminal" evidence="2">
    <location>
        <begin position="100"/>
        <end position="217"/>
    </location>
</feature>
<accession>A0ABU0LAR0</accession>
<protein>
    <submittedName>
        <fullName evidence="3">Glutathione S-transferase</fullName>
        <ecNumber evidence="3">2.5.1.18</ecNumber>
    </submittedName>
</protein>
<dbReference type="CDD" id="cd03057">
    <property type="entry name" value="GST_N_Beta"/>
    <property type="match status" value="1"/>
</dbReference>
<evidence type="ECO:0000259" key="2">
    <source>
        <dbReference type="PROSITE" id="PS50405"/>
    </source>
</evidence>
<dbReference type="SUPFAM" id="SSF52833">
    <property type="entry name" value="Thioredoxin-like"/>
    <property type="match status" value="1"/>
</dbReference>